<gene>
    <name evidence="2" type="ORF">B0H16DRAFT_1459433</name>
</gene>
<comment type="caution">
    <text evidence="2">The sequence shown here is derived from an EMBL/GenBank/DDBJ whole genome shotgun (WGS) entry which is preliminary data.</text>
</comment>
<accession>A0AAD7NBP0</accession>
<keyword evidence="3" id="KW-1185">Reference proteome</keyword>
<proteinExistence type="predicted"/>
<reference evidence="2" key="1">
    <citation type="submission" date="2023-03" db="EMBL/GenBank/DDBJ databases">
        <title>Massive genome expansion in bonnet fungi (Mycena s.s.) driven by repeated elements and novel gene families across ecological guilds.</title>
        <authorList>
            <consortium name="Lawrence Berkeley National Laboratory"/>
            <person name="Harder C.B."/>
            <person name="Miyauchi S."/>
            <person name="Viragh M."/>
            <person name="Kuo A."/>
            <person name="Thoen E."/>
            <person name="Andreopoulos B."/>
            <person name="Lu D."/>
            <person name="Skrede I."/>
            <person name="Drula E."/>
            <person name="Henrissat B."/>
            <person name="Morin E."/>
            <person name="Kohler A."/>
            <person name="Barry K."/>
            <person name="LaButti K."/>
            <person name="Morin E."/>
            <person name="Salamov A."/>
            <person name="Lipzen A."/>
            <person name="Mereny Z."/>
            <person name="Hegedus B."/>
            <person name="Baldrian P."/>
            <person name="Stursova M."/>
            <person name="Weitz H."/>
            <person name="Taylor A."/>
            <person name="Grigoriev I.V."/>
            <person name="Nagy L.G."/>
            <person name="Martin F."/>
            <person name="Kauserud H."/>
        </authorList>
    </citation>
    <scope>NUCLEOTIDE SEQUENCE</scope>
    <source>
        <strain evidence="2">CBHHK182m</strain>
    </source>
</reference>
<name>A0AAD7NBP0_9AGAR</name>
<evidence type="ECO:0000313" key="2">
    <source>
        <dbReference type="EMBL" id="KAJ7753547.1"/>
    </source>
</evidence>
<feature type="region of interest" description="Disordered" evidence="1">
    <location>
        <begin position="37"/>
        <end position="100"/>
    </location>
</feature>
<protein>
    <submittedName>
        <fullName evidence="2">Uncharacterized protein</fullName>
    </submittedName>
</protein>
<sequence length="328" mass="36372">MATARVFTAEPIFDAADIDAAELGGAVALKALPDVDAENEDGTWRTPWPPQTQDSSIELRRRRSSTSVSKERADKRRGKRSRGMTHTTISPPRPHPARGCQQAGRHAASLKDGSCAELVGVPKPPLPLALLGLPAAVPVPLEYRKSNALALASFVLVLWARRRRERGRERGREARTGNRTDAEEVMASEIHTNINLGTAGRSADRCSTFTHFNIEHINWDGSLASTSRFMSESWKNGRILANPRLCDEGGSWKERASKTWIASKVFGDLRRRLHLVFLGTCTQLSADDRGTQCLGFDSRRRVRDDGSFCFLLSVSAFRYRSQEDVTES</sequence>
<organism evidence="2 3">
    <name type="scientific">Mycena metata</name>
    <dbReference type="NCBI Taxonomy" id="1033252"/>
    <lineage>
        <taxon>Eukaryota</taxon>
        <taxon>Fungi</taxon>
        <taxon>Dikarya</taxon>
        <taxon>Basidiomycota</taxon>
        <taxon>Agaricomycotina</taxon>
        <taxon>Agaricomycetes</taxon>
        <taxon>Agaricomycetidae</taxon>
        <taxon>Agaricales</taxon>
        <taxon>Marasmiineae</taxon>
        <taxon>Mycenaceae</taxon>
        <taxon>Mycena</taxon>
    </lineage>
</organism>
<dbReference type="AlphaFoldDB" id="A0AAD7NBP0"/>
<evidence type="ECO:0000313" key="3">
    <source>
        <dbReference type="Proteomes" id="UP001215598"/>
    </source>
</evidence>
<dbReference type="EMBL" id="JARKIB010000055">
    <property type="protein sequence ID" value="KAJ7753547.1"/>
    <property type="molecule type" value="Genomic_DNA"/>
</dbReference>
<dbReference type="Proteomes" id="UP001215598">
    <property type="component" value="Unassembled WGS sequence"/>
</dbReference>
<evidence type="ECO:0000256" key="1">
    <source>
        <dbReference type="SAM" id="MobiDB-lite"/>
    </source>
</evidence>